<gene>
    <name evidence="2" type="ORF">IEQ34_019730</name>
</gene>
<sequence length="101" mass="11639">MTLPSSSFDDVPLRPRPCRSLCVGNFLPLAFFTPFAPVLGREPTLVELYSHTHKRQEDQQWVDKHVRRAYEEYTRLRESQAAAGEGSSTGSTDYFNYHTWS</sequence>
<dbReference type="AlphaFoldDB" id="A0AAV7G7M8"/>
<keyword evidence="3" id="KW-1185">Reference proteome</keyword>
<comment type="caution">
    <text evidence="2">The sequence shown here is derived from an EMBL/GenBank/DDBJ whole genome shotgun (WGS) entry which is preliminary data.</text>
</comment>
<evidence type="ECO:0000313" key="3">
    <source>
        <dbReference type="Proteomes" id="UP000775213"/>
    </source>
</evidence>
<protein>
    <submittedName>
        <fullName evidence="2">Uncharacterized protein</fullName>
    </submittedName>
</protein>
<organism evidence="2 3">
    <name type="scientific">Dendrobium chrysotoxum</name>
    <name type="common">Orchid</name>
    <dbReference type="NCBI Taxonomy" id="161865"/>
    <lineage>
        <taxon>Eukaryota</taxon>
        <taxon>Viridiplantae</taxon>
        <taxon>Streptophyta</taxon>
        <taxon>Embryophyta</taxon>
        <taxon>Tracheophyta</taxon>
        <taxon>Spermatophyta</taxon>
        <taxon>Magnoliopsida</taxon>
        <taxon>Liliopsida</taxon>
        <taxon>Asparagales</taxon>
        <taxon>Orchidaceae</taxon>
        <taxon>Epidendroideae</taxon>
        <taxon>Malaxideae</taxon>
        <taxon>Dendrobiinae</taxon>
        <taxon>Dendrobium</taxon>
    </lineage>
</organism>
<accession>A0AAV7G7M8</accession>
<feature type="compositionally biased region" description="Polar residues" evidence="1">
    <location>
        <begin position="86"/>
        <end position="101"/>
    </location>
</feature>
<feature type="region of interest" description="Disordered" evidence="1">
    <location>
        <begin position="77"/>
        <end position="101"/>
    </location>
</feature>
<reference evidence="2 3" key="1">
    <citation type="journal article" date="2021" name="Hortic Res">
        <title>Chromosome-scale assembly of the Dendrobium chrysotoxum genome enhances the understanding of orchid evolution.</title>
        <authorList>
            <person name="Zhang Y."/>
            <person name="Zhang G.Q."/>
            <person name="Zhang D."/>
            <person name="Liu X.D."/>
            <person name="Xu X.Y."/>
            <person name="Sun W.H."/>
            <person name="Yu X."/>
            <person name="Zhu X."/>
            <person name="Wang Z.W."/>
            <person name="Zhao X."/>
            <person name="Zhong W.Y."/>
            <person name="Chen H."/>
            <person name="Yin W.L."/>
            <person name="Huang T."/>
            <person name="Niu S.C."/>
            <person name="Liu Z.J."/>
        </authorList>
    </citation>
    <scope>NUCLEOTIDE SEQUENCE [LARGE SCALE GENOMIC DNA]</scope>
    <source>
        <strain evidence="2">Lindl</strain>
    </source>
</reference>
<name>A0AAV7G7M8_DENCH</name>
<evidence type="ECO:0000256" key="1">
    <source>
        <dbReference type="SAM" id="MobiDB-lite"/>
    </source>
</evidence>
<evidence type="ECO:0000313" key="2">
    <source>
        <dbReference type="EMBL" id="KAH0452431.1"/>
    </source>
</evidence>
<proteinExistence type="predicted"/>
<dbReference type="EMBL" id="JAGFBR010000017">
    <property type="protein sequence ID" value="KAH0452431.1"/>
    <property type="molecule type" value="Genomic_DNA"/>
</dbReference>
<dbReference type="Proteomes" id="UP000775213">
    <property type="component" value="Unassembled WGS sequence"/>
</dbReference>